<protein>
    <submittedName>
        <fullName evidence="1">Uncharacterized protein</fullName>
    </submittedName>
</protein>
<dbReference type="Proteomes" id="UP000221837">
    <property type="component" value="Genome"/>
</dbReference>
<accession>A0A1S6UA49</accession>
<evidence type="ECO:0000313" key="1">
    <source>
        <dbReference type="EMBL" id="AQW88557.1"/>
    </source>
</evidence>
<organism evidence="1 2">
    <name type="scientific">Serratia phage BF</name>
    <dbReference type="NCBI Taxonomy" id="1962671"/>
    <lineage>
        <taxon>Viruses</taxon>
        <taxon>Duplodnaviria</taxon>
        <taxon>Heunggongvirae</taxon>
        <taxon>Uroviricota</taxon>
        <taxon>Caudoviricetes</taxon>
        <taxon>Eneladusvirus</taxon>
        <taxon>Eneladusvirus BF</taxon>
    </lineage>
</organism>
<dbReference type="EMBL" id="KY630187">
    <property type="protein sequence ID" value="AQW88557.1"/>
    <property type="molecule type" value="Genomic_DNA"/>
</dbReference>
<gene>
    <name evidence="1" type="ORF">BF_0032</name>
</gene>
<reference evidence="1" key="1">
    <citation type="submission" date="2017-02" db="EMBL/GenBank/DDBJ databases">
        <title>Genome sequence of Serratia marcescens phage BF.</title>
        <authorList>
            <person name="Casey E."/>
            <person name="Fitzgerald B."/>
            <person name="Mahony J."/>
            <person name="Lugli G."/>
            <person name="Ventura M."/>
            <person name="van Sinderen D."/>
        </authorList>
    </citation>
    <scope>NUCLEOTIDE SEQUENCE [LARGE SCALE GENOMIC DNA]</scope>
</reference>
<keyword evidence="2" id="KW-1185">Reference proteome</keyword>
<sequence>MRIIKYYNGVSIKMIDTDHFVVQKGRIKITCKRAVIALYYFYQLIIK</sequence>
<proteinExistence type="predicted"/>
<evidence type="ECO:0000313" key="2">
    <source>
        <dbReference type="Proteomes" id="UP000221837"/>
    </source>
</evidence>
<name>A0A1S6UA49_9CAUD</name>